<dbReference type="Gene3D" id="3.40.1740.10">
    <property type="entry name" value="VC0467-like"/>
    <property type="match status" value="1"/>
</dbReference>
<evidence type="ECO:0000256" key="1">
    <source>
        <dbReference type="ARBA" id="ARBA00009600"/>
    </source>
</evidence>
<evidence type="ECO:0000313" key="3">
    <source>
        <dbReference type="EMBL" id="AKO53964.1"/>
    </source>
</evidence>
<dbReference type="EMBL" id="CP011494">
    <property type="protein sequence ID" value="AKO53964.1"/>
    <property type="molecule type" value="Genomic_DNA"/>
</dbReference>
<proteinExistence type="inferred from homology"/>
<protein>
    <recommendedName>
        <fullName evidence="2">UPF0301 protein ABA45_17230</fullName>
    </recommendedName>
</protein>
<reference evidence="3 4" key="1">
    <citation type="submission" date="2015-05" db="EMBL/GenBank/DDBJ databases">
        <title>Complete genome of Marinobacter psychrophilus strain 20041T isolated from sea-ice of the Canadian Basin.</title>
        <authorList>
            <person name="Song L."/>
            <person name="Ren L."/>
            <person name="Yu Y."/>
            <person name="Wang X."/>
        </authorList>
    </citation>
    <scope>NUCLEOTIDE SEQUENCE [LARGE SCALE GENOMIC DNA]</scope>
    <source>
        <strain evidence="3 4">20041</strain>
    </source>
</reference>
<dbReference type="RefSeq" id="WP_014872948.1">
    <property type="nucleotide sequence ID" value="NZ_CP011494.1"/>
</dbReference>
<evidence type="ECO:0000313" key="4">
    <source>
        <dbReference type="Proteomes" id="UP000036406"/>
    </source>
</evidence>
<dbReference type="GO" id="GO:0005829">
    <property type="term" value="C:cytosol"/>
    <property type="evidence" value="ECO:0007669"/>
    <property type="project" value="TreeGrafter"/>
</dbReference>
<dbReference type="InterPro" id="IPR003774">
    <property type="entry name" value="AlgH-like"/>
</dbReference>
<dbReference type="PANTHER" id="PTHR30327">
    <property type="entry name" value="UNCHARACTERIZED PROTEIN YQGE"/>
    <property type="match status" value="1"/>
</dbReference>
<dbReference type="Proteomes" id="UP000036406">
    <property type="component" value="Chromosome"/>
</dbReference>
<comment type="similarity">
    <text evidence="1 2">Belongs to the UPF0301 (AlgH) family.</text>
</comment>
<dbReference type="HAMAP" id="MF_00758">
    <property type="entry name" value="UPF0301"/>
    <property type="match status" value="1"/>
</dbReference>
<dbReference type="PATRIC" id="fig|330734.3.peg.3618"/>
<gene>
    <name evidence="3" type="ORF">ABA45_17230</name>
</gene>
<evidence type="ECO:0000256" key="2">
    <source>
        <dbReference type="HAMAP-Rule" id="MF_00758"/>
    </source>
</evidence>
<dbReference type="STRING" id="330734.ABA45_17230"/>
<sequence length="188" mass="20536">MSDTAKTTDNFRNHFLVASPWMSDPRFHGAVIYVCEHSAEGTLGLTVNQPLDIHLGEILEQLDMHGGELDLPVFAGGPVQTERGFVLHNPGQRWQHTAEVTADIWLTTSRDILADIGAAKGPDEFLVALGYAGWGDGQLEAELGGNTWLTCPASPDLLFRTPWNRRYQAVLASMGIDINQLSETTGHA</sequence>
<dbReference type="NCBIfam" id="NF001266">
    <property type="entry name" value="PRK00228.1-1"/>
    <property type="match status" value="1"/>
</dbReference>
<dbReference type="PANTHER" id="PTHR30327:SF1">
    <property type="entry name" value="UPF0301 PROTEIN YQGE"/>
    <property type="match status" value="1"/>
</dbReference>
<keyword evidence="4" id="KW-1185">Reference proteome</keyword>
<dbReference type="KEGG" id="mpq:ABA45_17230"/>
<dbReference type="Pfam" id="PF02622">
    <property type="entry name" value="DUF179"/>
    <property type="match status" value="1"/>
</dbReference>
<name>A0A0H4I4K2_9GAMM</name>
<accession>A0A0H4I4K2</accession>
<dbReference type="SUPFAM" id="SSF143456">
    <property type="entry name" value="VC0467-like"/>
    <property type="match status" value="1"/>
</dbReference>
<organism evidence="3 4">
    <name type="scientific">Marinobacter psychrophilus</name>
    <dbReference type="NCBI Taxonomy" id="330734"/>
    <lineage>
        <taxon>Bacteria</taxon>
        <taxon>Pseudomonadati</taxon>
        <taxon>Pseudomonadota</taxon>
        <taxon>Gammaproteobacteria</taxon>
        <taxon>Pseudomonadales</taxon>
        <taxon>Marinobacteraceae</taxon>
        <taxon>Marinobacter</taxon>
    </lineage>
</organism>
<dbReference type="AlphaFoldDB" id="A0A0H4I4K2"/>